<keyword evidence="1" id="KW-0969">Cilium</keyword>
<dbReference type="Proteomes" id="UP000054823">
    <property type="component" value="Unassembled WGS sequence"/>
</dbReference>
<protein>
    <submittedName>
        <fullName evidence="1">Flagellar biosynthesis regulatory protein FlaF</fullName>
    </submittedName>
</protein>
<dbReference type="Pfam" id="PF07309">
    <property type="entry name" value="FlaF"/>
    <property type="match status" value="1"/>
</dbReference>
<keyword evidence="2" id="KW-1185">Reference proteome</keyword>
<sequence>MTPNVLAKKAYSQASAPTRTAGKLEYDVIARITHKLKEAAKKGKKRGFPALAEAIHENRQLWNLLATMVVDADNELPKELRAQIFYLAEFTDHHSTKVLAGDANVRPLLEVNTAILRGLRSGAAAA</sequence>
<gene>
    <name evidence="1" type="ORF">SHM7688_00806</name>
</gene>
<keyword evidence="1" id="KW-0282">Flagellum</keyword>
<name>A0A0P1FAE0_9RHOB</name>
<dbReference type="RefSeq" id="WP_058238685.1">
    <property type="nucleotide sequence ID" value="NZ_CYPW01000006.1"/>
</dbReference>
<evidence type="ECO:0000313" key="1">
    <source>
        <dbReference type="EMBL" id="CUH51370.1"/>
    </source>
</evidence>
<dbReference type="OrthoDB" id="9808944at2"/>
<dbReference type="GO" id="GO:0044781">
    <property type="term" value="P:bacterial-type flagellum organization"/>
    <property type="evidence" value="ECO:0007669"/>
    <property type="project" value="InterPro"/>
</dbReference>
<evidence type="ECO:0000313" key="2">
    <source>
        <dbReference type="Proteomes" id="UP000054823"/>
    </source>
</evidence>
<keyword evidence="1" id="KW-0966">Cell projection</keyword>
<dbReference type="AlphaFoldDB" id="A0A0P1FAE0"/>
<proteinExistence type="predicted"/>
<accession>A0A0P1FAE0</accession>
<dbReference type="InterPro" id="IPR010845">
    <property type="entry name" value="FlaF"/>
</dbReference>
<dbReference type="STRING" id="321267.SHM7688_00806"/>
<organism evidence="1 2">
    <name type="scientific">Shimia marina</name>
    <dbReference type="NCBI Taxonomy" id="321267"/>
    <lineage>
        <taxon>Bacteria</taxon>
        <taxon>Pseudomonadati</taxon>
        <taxon>Pseudomonadota</taxon>
        <taxon>Alphaproteobacteria</taxon>
        <taxon>Rhodobacterales</taxon>
        <taxon>Roseobacteraceae</taxon>
    </lineage>
</organism>
<dbReference type="EMBL" id="CYPW01000006">
    <property type="protein sequence ID" value="CUH51370.1"/>
    <property type="molecule type" value="Genomic_DNA"/>
</dbReference>
<reference evidence="1 2" key="1">
    <citation type="submission" date="2015-09" db="EMBL/GenBank/DDBJ databases">
        <authorList>
            <consortium name="Swine Surveillance"/>
        </authorList>
    </citation>
    <scope>NUCLEOTIDE SEQUENCE [LARGE SCALE GENOMIC DNA]</scope>
    <source>
        <strain evidence="1 2">CECT 7688</strain>
    </source>
</reference>
<dbReference type="NCBIfam" id="NF009435">
    <property type="entry name" value="PRK12794.1"/>
    <property type="match status" value="1"/>
</dbReference>